<gene>
    <name evidence="10" type="ORF">ZOSMA_2G01490</name>
</gene>
<keyword evidence="7" id="KW-0675">Receptor</keyword>
<dbReference type="GO" id="GO:0016020">
    <property type="term" value="C:membrane"/>
    <property type="evidence" value="ECO:0007669"/>
    <property type="project" value="UniProtKB-SubCell"/>
</dbReference>
<evidence type="ECO:0000313" key="10">
    <source>
        <dbReference type="EMBL" id="KMZ66137.1"/>
    </source>
</evidence>
<comment type="caution">
    <text evidence="10">The sequence shown here is derived from an EMBL/GenBank/DDBJ whole genome shotgun (WGS) entry which is preliminary data.</text>
</comment>
<dbReference type="GO" id="GO:0004674">
    <property type="term" value="F:protein serine/threonine kinase activity"/>
    <property type="evidence" value="ECO:0007669"/>
    <property type="project" value="UniProtKB-KW"/>
</dbReference>
<evidence type="ECO:0000256" key="6">
    <source>
        <dbReference type="ARBA" id="ARBA00022840"/>
    </source>
</evidence>
<dbReference type="Gene3D" id="1.10.510.10">
    <property type="entry name" value="Transferase(Phosphotransferase) domain 1"/>
    <property type="match status" value="1"/>
</dbReference>
<dbReference type="PANTHER" id="PTHR47989">
    <property type="entry name" value="OS01G0750732 PROTEIN"/>
    <property type="match status" value="1"/>
</dbReference>
<evidence type="ECO:0000256" key="2">
    <source>
        <dbReference type="ARBA" id="ARBA00022527"/>
    </source>
</evidence>
<dbReference type="EMBL" id="LFYR01000981">
    <property type="protein sequence ID" value="KMZ66137.1"/>
    <property type="molecule type" value="Genomic_DNA"/>
</dbReference>
<dbReference type="PROSITE" id="PS00108">
    <property type="entry name" value="PROTEIN_KINASE_ST"/>
    <property type="match status" value="1"/>
</dbReference>
<keyword evidence="3" id="KW-0597">Phosphoprotein</keyword>
<dbReference type="FunFam" id="1.10.510.10:FF:000146">
    <property type="entry name" value="LRR receptor-like serine/threonine-protein kinase IOS1"/>
    <property type="match status" value="1"/>
</dbReference>
<dbReference type="STRING" id="29655.A0A0K9PD34"/>
<dbReference type="InterPro" id="IPR011009">
    <property type="entry name" value="Kinase-like_dom_sf"/>
</dbReference>
<dbReference type="Pfam" id="PF00069">
    <property type="entry name" value="Pkinase"/>
    <property type="match status" value="1"/>
</dbReference>
<evidence type="ECO:0000259" key="9">
    <source>
        <dbReference type="PROSITE" id="PS50011"/>
    </source>
</evidence>
<dbReference type="SMART" id="SM00220">
    <property type="entry name" value="S_TKc"/>
    <property type="match status" value="1"/>
</dbReference>
<keyword evidence="4" id="KW-0547">Nucleotide-binding</keyword>
<dbReference type="InterPro" id="IPR008271">
    <property type="entry name" value="Ser/Thr_kinase_AS"/>
</dbReference>
<keyword evidence="6" id="KW-0067">ATP-binding</keyword>
<evidence type="ECO:0000256" key="3">
    <source>
        <dbReference type="ARBA" id="ARBA00022553"/>
    </source>
</evidence>
<dbReference type="PANTHER" id="PTHR47989:SF61">
    <property type="entry name" value="PROTEIN KINASE DOMAIN-CONTAINING PROTEIN"/>
    <property type="match status" value="1"/>
</dbReference>
<evidence type="ECO:0000256" key="8">
    <source>
        <dbReference type="SAM" id="MobiDB-lite"/>
    </source>
</evidence>
<feature type="domain" description="Protein kinase" evidence="9">
    <location>
        <begin position="1"/>
        <end position="206"/>
    </location>
</feature>
<dbReference type="OrthoDB" id="1909384at2759"/>
<dbReference type="AlphaFoldDB" id="A0A0K9PD34"/>
<evidence type="ECO:0000256" key="4">
    <source>
        <dbReference type="ARBA" id="ARBA00022741"/>
    </source>
</evidence>
<comment type="subcellular location">
    <subcellularLocation>
        <location evidence="1">Membrane</location>
        <topology evidence="1">Single-pass membrane protein</topology>
    </subcellularLocation>
</comment>
<dbReference type="InterPro" id="IPR000719">
    <property type="entry name" value="Prot_kinase_dom"/>
</dbReference>
<evidence type="ECO:0000256" key="1">
    <source>
        <dbReference type="ARBA" id="ARBA00004167"/>
    </source>
</evidence>
<reference evidence="11" key="1">
    <citation type="journal article" date="2016" name="Nature">
        <title>The genome of the seagrass Zostera marina reveals angiosperm adaptation to the sea.</title>
        <authorList>
            <person name="Olsen J.L."/>
            <person name="Rouze P."/>
            <person name="Verhelst B."/>
            <person name="Lin Y.-C."/>
            <person name="Bayer T."/>
            <person name="Collen J."/>
            <person name="Dattolo E."/>
            <person name="De Paoli E."/>
            <person name="Dittami S."/>
            <person name="Maumus F."/>
            <person name="Michel G."/>
            <person name="Kersting A."/>
            <person name="Lauritano C."/>
            <person name="Lohaus R."/>
            <person name="Toepel M."/>
            <person name="Tonon T."/>
            <person name="Vanneste K."/>
            <person name="Amirebrahimi M."/>
            <person name="Brakel J."/>
            <person name="Bostroem C."/>
            <person name="Chovatia M."/>
            <person name="Grimwood J."/>
            <person name="Jenkins J.W."/>
            <person name="Jueterbock A."/>
            <person name="Mraz A."/>
            <person name="Stam W.T."/>
            <person name="Tice H."/>
            <person name="Bornberg-Bauer E."/>
            <person name="Green P.J."/>
            <person name="Pearson G.A."/>
            <person name="Procaccini G."/>
            <person name="Duarte C.M."/>
            <person name="Schmutz J."/>
            <person name="Reusch T.B.H."/>
            <person name="Van de Peer Y."/>
        </authorList>
    </citation>
    <scope>NUCLEOTIDE SEQUENCE [LARGE SCALE GENOMIC DNA]</scope>
    <source>
        <strain evidence="11">cv. Finnish</strain>
    </source>
</reference>
<accession>A0A0K9PD34</accession>
<dbReference type="GO" id="GO:0004672">
    <property type="term" value="F:protein kinase activity"/>
    <property type="evidence" value="ECO:0000318"/>
    <property type="project" value="GO_Central"/>
</dbReference>
<feature type="region of interest" description="Disordered" evidence="8">
    <location>
        <begin position="1"/>
        <end position="21"/>
    </location>
</feature>
<dbReference type="PROSITE" id="PS50011">
    <property type="entry name" value="PROTEIN_KINASE_DOM"/>
    <property type="match status" value="1"/>
</dbReference>
<dbReference type="Proteomes" id="UP000036987">
    <property type="component" value="Unassembled WGS sequence"/>
</dbReference>
<evidence type="ECO:0000256" key="7">
    <source>
        <dbReference type="ARBA" id="ARBA00023170"/>
    </source>
</evidence>
<keyword evidence="5 10" id="KW-0418">Kinase</keyword>
<protein>
    <submittedName>
        <fullName evidence="10">Protein kinase superfamily protein</fullName>
    </submittedName>
</protein>
<evidence type="ECO:0000256" key="5">
    <source>
        <dbReference type="ARBA" id="ARBA00022777"/>
    </source>
</evidence>
<dbReference type="OMA" id="MTANTEM"/>
<keyword evidence="2" id="KW-0723">Serine/threonine-protein kinase</keyword>
<sequence length="206" mass="23347">MNTWREGGSLKKLISGQGKNSSTISWGDRMKIAFKTAQGFDYLHRGCQPAIVHRDVKTNNILLSRDFKVKIADFGLSKIFENESNATMMATKVMGTLGYIDPQYYNTQMLNEKSDVYSFGVILLELITGQSPIVLLEGQHIHLCELIKPLLEKEEIDKIIDPKLNGKYNTNSARKILDIAFSCVFPTSDRRPLMFDIVKPLKKCLE</sequence>
<dbReference type="SUPFAM" id="SSF56112">
    <property type="entry name" value="Protein kinase-like (PK-like)"/>
    <property type="match status" value="1"/>
</dbReference>
<keyword evidence="5 10" id="KW-0808">Transferase</keyword>
<proteinExistence type="predicted"/>
<evidence type="ECO:0000313" key="11">
    <source>
        <dbReference type="Proteomes" id="UP000036987"/>
    </source>
</evidence>
<name>A0A0K9PD34_ZOSMR</name>
<organism evidence="10 11">
    <name type="scientific">Zostera marina</name>
    <name type="common">Eelgrass</name>
    <dbReference type="NCBI Taxonomy" id="29655"/>
    <lineage>
        <taxon>Eukaryota</taxon>
        <taxon>Viridiplantae</taxon>
        <taxon>Streptophyta</taxon>
        <taxon>Embryophyta</taxon>
        <taxon>Tracheophyta</taxon>
        <taxon>Spermatophyta</taxon>
        <taxon>Magnoliopsida</taxon>
        <taxon>Liliopsida</taxon>
        <taxon>Zosteraceae</taxon>
        <taxon>Zostera</taxon>
    </lineage>
</organism>
<keyword evidence="11" id="KW-1185">Reference proteome</keyword>
<dbReference type="GO" id="GO:0005524">
    <property type="term" value="F:ATP binding"/>
    <property type="evidence" value="ECO:0007669"/>
    <property type="project" value="UniProtKB-KW"/>
</dbReference>